<gene>
    <name evidence="11" type="primary">glyA</name>
    <name evidence="14" type="ORF">C8D99_1134</name>
</gene>
<dbReference type="GO" id="GO:0004372">
    <property type="term" value="F:glycine hydroxymethyltransferase activity"/>
    <property type="evidence" value="ECO:0007669"/>
    <property type="project" value="UniProtKB-UniRule"/>
</dbReference>
<dbReference type="GO" id="GO:0008168">
    <property type="term" value="F:methyltransferase activity"/>
    <property type="evidence" value="ECO:0007669"/>
    <property type="project" value="UniProtKB-KW"/>
</dbReference>
<keyword evidence="8 11" id="KW-0028">Amino-acid biosynthesis</keyword>
<evidence type="ECO:0000256" key="2">
    <source>
        <dbReference type="ARBA" id="ARBA00001933"/>
    </source>
</evidence>
<keyword evidence="7 11" id="KW-0554">One-carbon metabolism</keyword>
<dbReference type="FunFam" id="3.90.1150.10:FF:000003">
    <property type="entry name" value="Serine hydroxymethyltransferase"/>
    <property type="match status" value="1"/>
</dbReference>
<dbReference type="PANTHER" id="PTHR11680">
    <property type="entry name" value="SERINE HYDROXYMETHYLTRANSFERASE"/>
    <property type="match status" value="1"/>
</dbReference>
<evidence type="ECO:0000259" key="13">
    <source>
        <dbReference type="Pfam" id="PF00464"/>
    </source>
</evidence>
<keyword evidence="9 11" id="KW-0808">Transferase</keyword>
<dbReference type="GO" id="GO:0035999">
    <property type="term" value="P:tetrahydrofolate interconversion"/>
    <property type="evidence" value="ECO:0007669"/>
    <property type="project" value="UniProtKB-UniRule"/>
</dbReference>
<dbReference type="EC" id="2.1.2.1" evidence="11"/>
<dbReference type="OrthoDB" id="9803846at2"/>
<comment type="cofactor">
    <cofactor evidence="2 11 12">
        <name>pyridoxal 5'-phosphate</name>
        <dbReference type="ChEBI" id="CHEBI:597326"/>
    </cofactor>
</comment>
<evidence type="ECO:0000256" key="9">
    <source>
        <dbReference type="ARBA" id="ARBA00022679"/>
    </source>
</evidence>
<reference evidence="14 15" key="1">
    <citation type="submission" date="2019-03" db="EMBL/GenBank/DDBJ databases">
        <title>Genomic Encyclopedia of Type Strains, Phase IV (KMG-IV): sequencing the most valuable type-strain genomes for metagenomic binning, comparative biology and taxonomic classification.</title>
        <authorList>
            <person name="Goeker M."/>
        </authorList>
    </citation>
    <scope>NUCLEOTIDE SEQUENCE [LARGE SCALE GENOMIC DNA]</scope>
    <source>
        <strain evidence="14 15">DSM 25964</strain>
    </source>
</reference>
<feature type="site" description="Plays an important role in substrate specificity" evidence="11">
    <location>
        <position position="230"/>
    </location>
</feature>
<dbReference type="Gene3D" id="3.40.640.10">
    <property type="entry name" value="Type I PLP-dependent aspartate aminotransferase-like (Major domain)"/>
    <property type="match status" value="1"/>
</dbReference>
<dbReference type="InterPro" id="IPR015422">
    <property type="entry name" value="PyrdxlP-dep_Trfase_small"/>
</dbReference>
<proteinExistence type="inferred from homology"/>
<dbReference type="PANTHER" id="PTHR11680:SF35">
    <property type="entry name" value="SERINE HYDROXYMETHYLTRANSFERASE 1"/>
    <property type="match status" value="1"/>
</dbReference>
<feature type="binding site" evidence="11">
    <location>
        <begin position="126"/>
        <end position="128"/>
    </location>
    <ligand>
        <name>(6S)-5,6,7,8-tetrahydrofolate</name>
        <dbReference type="ChEBI" id="CHEBI:57453"/>
    </ligand>
</feature>
<feature type="modified residue" description="N6-(pyridoxal phosphate)lysine" evidence="11 12">
    <location>
        <position position="231"/>
    </location>
</feature>
<dbReference type="InterPro" id="IPR015421">
    <property type="entry name" value="PyrdxlP-dep_Trfase_major"/>
</dbReference>
<dbReference type="PIRSF" id="PIRSF000412">
    <property type="entry name" value="SHMT"/>
    <property type="match status" value="1"/>
</dbReference>
<comment type="function">
    <text evidence="11">Catalyzes the reversible interconversion of serine and glycine with tetrahydrofolate (THF) serving as the one-carbon carrier. This reaction serves as the major source of one-carbon groups required for the biosynthesis of purines, thymidylate, methionine, and other important biomolecules. Also exhibits THF-independent aldolase activity toward beta-hydroxyamino acids, producing glycine and aldehydes, via a retro-aldol mechanism.</text>
</comment>
<dbReference type="GO" id="GO:0032259">
    <property type="term" value="P:methylation"/>
    <property type="evidence" value="ECO:0007669"/>
    <property type="project" value="UniProtKB-KW"/>
</dbReference>
<dbReference type="Proteomes" id="UP000295066">
    <property type="component" value="Unassembled WGS sequence"/>
</dbReference>
<dbReference type="NCBIfam" id="NF000586">
    <property type="entry name" value="PRK00011.1"/>
    <property type="match status" value="1"/>
</dbReference>
<evidence type="ECO:0000256" key="7">
    <source>
        <dbReference type="ARBA" id="ARBA00022563"/>
    </source>
</evidence>
<comment type="catalytic activity">
    <reaction evidence="1 11">
        <text>(6R)-5,10-methylene-5,6,7,8-tetrahydrofolate + glycine + H2O = (6S)-5,6,7,8-tetrahydrofolate + L-serine</text>
        <dbReference type="Rhea" id="RHEA:15481"/>
        <dbReference type="ChEBI" id="CHEBI:15377"/>
        <dbReference type="ChEBI" id="CHEBI:15636"/>
        <dbReference type="ChEBI" id="CHEBI:33384"/>
        <dbReference type="ChEBI" id="CHEBI:57305"/>
        <dbReference type="ChEBI" id="CHEBI:57453"/>
        <dbReference type="EC" id="2.1.2.1"/>
    </reaction>
</comment>
<comment type="similarity">
    <text evidence="4 11">Belongs to the SHMT family.</text>
</comment>
<keyword evidence="6 11" id="KW-0963">Cytoplasm</keyword>
<dbReference type="SUPFAM" id="SSF53383">
    <property type="entry name" value="PLP-dependent transferases"/>
    <property type="match status" value="1"/>
</dbReference>
<dbReference type="Gene3D" id="3.90.1150.10">
    <property type="entry name" value="Aspartate Aminotransferase, domain 1"/>
    <property type="match status" value="1"/>
</dbReference>
<dbReference type="Pfam" id="PF00464">
    <property type="entry name" value="SHMT"/>
    <property type="match status" value="1"/>
</dbReference>
<evidence type="ECO:0000256" key="4">
    <source>
        <dbReference type="ARBA" id="ARBA00006376"/>
    </source>
</evidence>
<feature type="binding site" evidence="11">
    <location>
        <begin position="354"/>
        <end position="356"/>
    </location>
    <ligand>
        <name>(6S)-5,6,7,8-tetrahydrofolate</name>
        <dbReference type="ChEBI" id="CHEBI:57453"/>
    </ligand>
</feature>
<dbReference type="FunFam" id="3.40.640.10:FF:000001">
    <property type="entry name" value="Serine hydroxymethyltransferase"/>
    <property type="match status" value="1"/>
</dbReference>
<dbReference type="InterPro" id="IPR049943">
    <property type="entry name" value="Ser_HO-MeTrfase-like"/>
</dbReference>
<comment type="subunit">
    <text evidence="5 11">Homodimer.</text>
</comment>
<sequence length="419" mass="45741">MLEQGQEFLRDADPEIFSAITDELERQRNGIELIASENFVSRAVLAAMGSVMTNKYAEGYPHARYYGGCHVVDRAEDLARDRAKELFGCDHVNVQPHSGSQANMAVYFSVLQPGDTILAMNLAHGGHLTHGSPVNFSGKLYNIIPYGVDKNTERIDFAEVERLAVEHKPKMIVCGASAYPREIDAEQFRAIADKVGALLFFDIAHIAGLIAAKCHKDPVPFCHFLTSTTHKTLRGPRGGMIMSTAEYAKVIDKNIFPGMQGGPLMHVIAAKAVAFREALQPSFREYQKKVVANAKALAGELLSLDYHLVSGGTDNHLILVNLTTKSVTGKAAEAALDRAGITVNKNAVPFDTQSPFVTSGIRVGTPAATTRGFGEDDMKLIARWIDRVVRNVENEKEIEAVRAEVLEACGNHPLYPGLE</sequence>
<dbReference type="HAMAP" id="MF_00051">
    <property type="entry name" value="SHMT"/>
    <property type="match status" value="1"/>
</dbReference>
<dbReference type="InterPro" id="IPR019798">
    <property type="entry name" value="Ser_HO-MeTrfase_PLP_BS"/>
</dbReference>
<comment type="subcellular location">
    <subcellularLocation>
        <location evidence="3 11">Cytoplasm</location>
    </subcellularLocation>
</comment>
<accession>A0A4R8M635</accession>
<dbReference type="PROSITE" id="PS00096">
    <property type="entry name" value="SHMT"/>
    <property type="match status" value="1"/>
</dbReference>
<evidence type="ECO:0000256" key="11">
    <source>
        <dbReference type="HAMAP-Rule" id="MF_00051"/>
    </source>
</evidence>
<feature type="domain" description="Serine hydroxymethyltransferase-like" evidence="13">
    <location>
        <begin position="9"/>
        <end position="385"/>
    </location>
</feature>
<evidence type="ECO:0000256" key="3">
    <source>
        <dbReference type="ARBA" id="ARBA00004496"/>
    </source>
</evidence>
<evidence type="ECO:0000313" key="14">
    <source>
        <dbReference type="EMBL" id="TDY59427.1"/>
    </source>
</evidence>
<comment type="pathway">
    <text evidence="11">One-carbon metabolism; tetrahydrofolate interconversion.</text>
</comment>
<keyword evidence="10 11" id="KW-0663">Pyridoxal phosphate</keyword>
<feature type="binding site" evidence="11">
    <location>
        <position position="246"/>
    </location>
    <ligand>
        <name>(6S)-5,6,7,8-tetrahydrofolate</name>
        <dbReference type="ChEBI" id="CHEBI:57453"/>
    </ligand>
</feature>
<dbReference type="CDD" id="cd00378">
    <property type="entry name" value="SHMT"/>
    <property type="match status" value="1"/>
</dbReference>
<dbReference type="UniPathway" id="UPA00288">
    <property type="reaction ID" value="UER01023"/>
</dbReference>
<evidence type="ECO:0000313" key="15">
    <source>
        <dbReference type="Proteomes" id="UP000295066"/>
    </source>
</evidence>
<dbReference type="UniPathway" id="UPA00193"/>
<evidence type="ECO:0000256" key="1">
    <source>
        <dbReference type="ARBA" id="ARBA00001528"/>
    </source>
</evidence>
<comment type="pathway">
    <text evidence="11">Amino-acid biosynthesis; glycine biosynthesis; glycine from L-serine: step 1/1.</text>
</comment>
<dbReference type="InterPro" id="IPR015424">
    <property type="entry name" value="PyrdxlP-dep_Trfase"/>
</dbReference>
<evidence type="ECO:0000256" key="10">
    <source>
        <dbReference type="ARBA" id="ARBA00022898"/>
    </source>
</evidence>
<dbReference type="InterPro" id="IPR039429">
    <property type="entry name" value="SHMT-like_dom"/>
</dbReference>
<name>A0A4R8M635_9BACT</name>
<evidence type="ECO:0000256" key="6">
    <source>
        <dbReference type="ARBA" id="ARBA00022490"/>
    </source>
</evidence>
<dbReference type="InterPro" id="IPR001085">
    <property type="entry name" value="Ser_HO-MeTrfase"/>
</dbReference>
<dbReference type="GO" id="GO:0019264">
    <property type="term" value="P:glycine biosynthetic process from serine"/>
    <property type="evidence" value="ECO:0007669"/>
    <property type="project" value="UniProtKB-UniRule"/>
</dbReference>
<comment type="caution">
    <text evidence="14">The sequence shown here is derived from an EMBL/GenBank/DDBJ whole genome shotgun (WGS) entry which is preliminary data.</text>
</comment>
<evidence type="ECO:0000256" key="12">
    <source>
        <dbReference type="PIRSR" id="PIRSR000412-50"/>
    </source>
</evidence>
<dbReference type="GO" id="GO:0030170">
    <property type="term" value="F:pyridoxal phosphate binding"/>
    <property type="evidence" value="ECO:0007669"/>
    <property type="project" value="UniProtKB-UniRule"/>
</dbReference>
<feature type="binding site" evidence="11">
    <location>
        <position position="122"/>
    </location>
    <ligand>
        <name>(6S)-5,6,7,8-tetrahydrofolate</name>
        <dbReference type="ChEBI" id="CHEBI:57453"/>
    </ligand>
</feature>
<protein>
    <recommendedName>
        <fullName evidence="11">Serine hydroxymethyltransferase</fullName>
        <shortName evidence="11">SHMT</shortName>
        <shortName evidence="11">Serine methylase</shortName>
        <ecNumber evidence="11">2.1.2.1</ecNumber>
    </recommendedName>
</protein>
<keyword evidence="14" id="KW-0489">Methyltransferase</keyword>
<dbReference type="RefSeq" id="WP_133957969.1">
    <property type="nucleotide sequence ID" value="NZ_SORI01000013.1"/>
</dbReference>
<dbReference type="EMBL" id="SORI01000013">
    <property type="protein sequence ID" value="TDY59427.1"/>
    <property type="molecule type" value="Genomic_DNA"/>
</dbReference>
<dbReference type="GO" id="GO:0005829">
    <property type="term" value="C:cytosol"/>
    <property type="evidence" value="ECO:0007669"/>
    <property type="project" value="TreeGrafter"/>
</dbReference>
<keyword evidence="15" id="KW-1185">Reference proteome</keyword>
<dbReference type="AlphaFoldDB" id="A0A4R8M635"/>
<evidence type="ECO:0000256" key="5">
    <source>
        <dbReference type="ARBA" id="ARBA00011738"/>
    </source>
</evidence>
<evidence type="ECO:0000256" key="8">
    <source>
        <dbReference type="ARBA" id="ARBA00022605"/>
    </source>
</evidence>
<organism evidence="14 15">
    <name type="scientific">Aminivibrio pyruvatiphilus</name>
    <dbReference type="NCBI Taxonomy" id="1005740"/>
    <lineage>
        <taxon>Bacteria</taxon>
        <taxon>Thermotogati</taxon>
        <taxon>Synergistota</taxon>
        <taxon>Synergistia</taxon>
        <taxon>Synergistales</taxon>
        <taxon>Aminobacteriaceae</taxon>
        <taxon>Aminivibrio</taxon>
    </lineage>
</organism>